<reference evidence="6" key="1">
    <citation type="submission" date="2023-05" db="EMBL/GenBank/DDBJ databases">
        <title>Comparative genomics of Bacillaceae isolates and their secondary metabolite potential.</title>
        <authorList>
            <person name="Song L."/>
            <person name="Nielsen L.J."/>
            <person name="Mohite O."/>
            <person name="Xu X."/>
            <person name="Weber T."/>
            <person name="Kovacs A.T."/>
        </authorList>
    </citation>
    <scope>NUCLEOTIDE SEQUENCE</scope>
    <source>
        <strain evidence="6">XLM17</strain>
    </source>
</reference>
<proteinExistence type="predicted"/>
<protein>
    <submittedName>
        <fullName evidence="6">YkvA family protein</fullName>
    </submittedName>
</protein>
<evidence type="ECO:0000256" key="2">
    <source>
        <dbReference type="ARBA" id="ARBA00022692"/>
    </source>
</evidence>
<accession>A0AA95MX64</accession>
<evidence type="ECO:0000256" key="4">
    <source>
        <dbReference type="ARBA" id="ARBA00023136"/>
    </source>
</evidence>
<organism evidence="6 7">
    <name type="scientific">Neobacillus novalis</name>
    <dbReference type="NCBI Taxonomy" id="220687"/>
    <lineage>
        <taxon>Bacteria</taxon>
        <taxon>Bacillati</taxon>
        <taxon>Bacillota</taxon>
        <taxon>Bacilli</taxon>
        <taxon>Bacillales</taxon>
        <taxon>Bacillaceae</taxon>
        <taxon>Neobacillus</taxon>
    </lineage>
</organism>
<keyword evidence="4" id="KW-0472">Membrane</keyword>
<keyword evidence="7" id="KW-1185">Reference proteome</keyword>
<dbReference type="AlphaFoldDB" id="A0AA95MX64"/>
<evidence type="ECO:0000313" key="6">
    <source>
        <dbReference type="EMBL" id="WHY87858.1"/>
    </source>
</evidence>
<sequence length="133" mass="15310">MFRKNVFFEREQDKYDDEAKDYLGNQQKTQQLLNKARKKAQRKKGNLGDAWNKLQLFIDLVKAYSKGEYRNVSTKTIITVIGALLYFVSPLDLIPDFLLGIGFIDDAAVIGYALKKISTEIDAFSVWKMSGRY</sequence>
<keyword evidence="3" id="KW-1133">Transmembrane helix</keyword>
<dbReference type="KEGG" id="nnv:QNH39_08510"/>
<evidence type="ECO:0000256" key="3">
    <source>
        <dbReference type="ARBA" id="ARBA00022989"/>
    </source>
</evidence>
<dbReference type="Proteomes" id="UP001178288">
    <property type="component" value="Chromosome"/>
</dbReference>
<evidence type="ECO:0000313" key="7">
    <source>
        <dbReference type="Proteomes" id="UP001178288"/>
    </source>
</evidence>
<name>A0AA95MX64_9BACI</name>
<dbReference type="EMBL" id="CP126114">
    <property type="protein sequence ID" value="WHY87858.1"/>
    <property type="molecule type" value="Genomic_DNA"/>
</dbReference>
<dbReference type="Pfam" id="PF06803">
    <property type="entry name" value="DUF1232"/>
    <property type="match status" value="1"/>
</dbReference>
<comment type="subcellular location">
    <subcellularLocation>
        <location evidence="1">Endomembrane system</location>
        <topology evidence="1">Multi-pass membrane protein</topology>
    </subcellularLocation>
</comment>
<feature type="domain" description="DUF1232" evidence="5">
    <location>
        <begin position="77"/>
        <end position="111"/>
    </location>
</feature>
<evidence type="ECO:0000256" key="1">
    <source>
        <dbReference type="ARBA" id="ARBA00004127"/>
    </source>
</evidence>
<dbReference type="RefSeq" id="WP_066084708.1">
    <property type="nucleotide sequence ID" value="NZ_CP126114.1"/>
</dbReference>
<dbReference type="GO" id="GO:0012505">
    <property type="term" value="C:endomembrane system"/>
    <property type="evidence" value="ECO:0007669"/>
    <property type="project" value="UniProtKB-SubCell"/>
</dbReference>
<evidence type="ECO:0000259" key="5">
    <source>
        <dbReference type="Pfam" id="PF06803"/>
    </source>
</evidence>
<gene>
    <name evidence="6" type="ORF">QNH39_08510</name>
</gene>
<keyword evidence="2" id="KW-0812">Transmembrane</keyword>
<dbReference type="InterPro" id="IPR010652">
    <property type="entry name" value="DUF1232"/>
</dbReference>